<accession>D9WTD4</accession>
<protein>
    <recommendedName>
        <fullName evidence="1">SnoaL-like domain-containing protein</fullName>
    </recommendedName>
</protein>
<proteinExistence type="predicted"/>
<feature type="domain" description="SnoaL-like" evidence="1">
    <location>
        <begin position="28"/>
        <end position="91"/>
    </location>
</feature>
<name>D9WTD4_9ACTN</name>
<dbReference type="OrthoDB" id="674363at2"/>
<dbReference type="HOGENOM" id="CLU_137417_2_0_11"/>
<keyword evidence="3" id="KW-1185">Reference proteome</keyword>
<dbReference type="EMBL" id="GG657754">
    <property type="protein sequence ID" value="EFL26355.1"/>
    <property type="molecule type" value="Genomic_DNA"/>
</dbReference>
<dbReference type="SUPFAM" id="SSF54427">
    <property type="entry name" value="NTF2-like"/>
    <property type="match status" value="1"/>
</dbReference>
<dbReference type="InterPro" id="IPR032710">
    <property type="entry name" value="NTF2-like_dom_sf"/>
</dbReference>
<dbReference type="Pfam" id="PF12680">
    <property type="entry name" value="SnoaL_2"/>
    <property type="match status" value="1"/>
</dbReference>
<dbReference type="InterPro" id="IPR037401">
    <property type="entry name" value="SnoaL-like"/>
</dbReference>
<dbReference type="Gene3D" id="3.10.450.50">
    <property type="match status" value="1"/>
</dbReference>
<reference evidence="2 3" key="1">
    <citation type="submission" date="2009-02" db="EMBL/GenBank/DDBJ databases">
        <title>Annotation of Streptomyces hygroscopicus strain ATCC 53653.</title>
        <authorList>
            <consortium name="The Broad Institute Genome Sequencing Platform"/>
            <consortium name="Broad Institute Microbial Sequencing Center"/>
            <person name="Fischbach M."/>
            <person name="Godfrey P."/>
            <person name="Ward D."/>
            <person name="Young S."/>
            <person name="Zeng Q."/>
            <person name="Koehrsen M."/>
            <person name="Alvarado L."/>
            <person name="Berlin A.M."/>
            <person name="Bochicchio J."/>
            <person name="Borenstein D."/>
            <person name="Chapman S.B."/>
            <person name="Chen Z."/>
            <person name="Engels R."/>
            <person name="Freedman E."/>
            <person name="Gellesch M."/>
            <person name="Goldberg J."/>
            <person name="Griggs A."/>
            <person name="Gujja S."/>
            <person name="Heilman E.R."/>
            <person name="Heiman D.I."/>
            <person name="Hepburn T.A."/>
            <person name="Howarth C."/>
            <person name="Jen D."/>
            <person name="Larson L."/>
            <person name="Lewis B."/>
            <person name="Mehta T."/>
            <person name="Park D."/>
            <person name="Pearson M."/>
            <person name="Richards J."/>
            <person name="Roberts A."/>
            <person name="Saif S."/>
            <person name="Shea T.D."/>
            <person name="Shenoy N."/>
            <person name="Sisk P."/>
            <person name="Stolte C."/>
            <person name="Sykes S.N."/>
            <person name="Thomson T."/>
            <person name="Walk T."/>
            <person name="White J."/>
            <person name="Yandava C."/>
            <person name="Straight P."/>
            <person name="Clardy J."/>
            <person name="Hung D."/>
            <person name="Kolter R."/>
            <person name="Mekalanos J."/>
            <person name="Walker S."/>
            <person name="Walsh C.T."/>
            <person name="Wieland-Brown L.C."/>
            <person name="Haas B."/>
            <person name="Nusbaum C."/>
            <person name="Birren B."/>
        </authorList>
    </citation>
    <scope>NUCLEOTIDE SEQUENCE [LARGE SCALE GENOMIC DNA]</scope>
    <source>
        <strain evidence="2 3">ATCC 53653</strain>
    </source>
</reference>
<dbReference type="Proteomes" id="UP000003963">
    <property type="component" value="Unassembled WGS sequence"/>
</dbReference>
<dbReference type="AlphaFoldDB" id="D9WTD4"/>
<evidence type="ECO:0000313" key="3">
    <source>
        <dbReference type="Proteomes" id="UP000003963"/>
    </source>
</evidence>
<dbReference type="STRING" id="457427.SSOG_06069"/>
<gene>
    <name evidence="2" type="ORF">SSOG_06069</name>
</gene>
<evidence type="ECO:0000313" key="2">
    <source>
        <dbReference type="EMBL" id="EFL26355.1"/>
    </source>
</evidence>
<organism evidence="2 3">
    <name type="scientific">Streptomyces himastatinicus ATCC 53653</name>
    <dbReference type="NCBI Taxonomy" id="457427"/>
    <lineage>
        <taxon>Bacteria</taxon>
        <taxon>Bacillati</taxon>
        <taxon>Actinomycetota</taxon>
        <taxon>Actinomycetes</taxon>
        <taxon>Kitasatosporales</taxon>
        <taxon>Streptomycetaceae</taxon>
        <taxon>Streptomyces</taxon>
        <taxon>Streptomyces violaceusniger group</taxon>
    </lineage>
</organism>
<evidence type="ECO:0000259" key="1">
    <source>
        <dbReference type="Pfam" id="PF12680"/>
    </source>
</evidence>
<sequence length="137" mass="15015">MRPPRWPTGCTSRAAGSRTTPEDLARIWVELANSGDAEGLADLYEPDAVMAFPIGNTIVGRTAIREAFEQMLTMQSHYELEESLPTLHHGDLAPTSTIPADHSAGRYQVARRQPDGTWLRILHSSGYFARPEGPTAA</sequence>